<evidence type="ECO:0000313" key="1">
    <source>
        <dbReference type="EMBL" id="KAI8532397.1"/>
    </source>
</evidence>
<proteinExistence type="predicted"/>
<name>A0ACC0LVJ8_RHOML</name>
<keyword evidence="2" id="KW-1185">Reference proteome</keyword>
<sequence length="194" mass="21471">MVSQKVDLLKNEIPFEEESVVFSEDVKTGLVLVDIINGFCTVGAGNLVFPNSQLNGHALQWLEREPNVTIRRKDCYDGYLGSMEEDGSNVFVDWVKTNRIKTLLVVGICTDICVLDFVCSTLSARNRGFLSPLEDVVVYSRGCATFDFPVSVARNTKDSIAHPQELMHHVGLYMAKGRGAKIAREVSFGAPEKP</sequence>
<evidence type="ECO:0000313" key="2">
    <source>
        <dbReference type="Proteomes" id="UP001062846"/>
    </source>
</evidence>
<dbReference type="EMBL" id="CM046398">
    <property type="protein sequence ID" value="KAI8532397.1"/>
    <property type="molecule type" value="Genomic_DNA"/>
</dbReference>
<dbReference type="Proteomes" id="UP001062846">
    <property type="component" value="Chromosome 11"/>
</dbReference>
<organism evidence="1 2">
    <name type="scientific">Rhododendron molle</name>
    <name type="common">Chinese azalea</name>
    <name type="synonym">Azalea mollis</name>
    <dbReference type="NCBI Taxonomy" id="49168"/>
    <lineage>
        <taxon>Eukaryota</taxon>
        <taxon>Viridiplantae</taxon>
        <taxon>Streptophyta</taxon>
        <taxon>Embryophyta</taxon>
        <taxon>Tracheophyta</taxon>
        <taxon>Spermatophyta</taxon>
        <taxon>Magnoliopsida</taxon>
        <taxon>eudicotyledons</taxon>
        <taxon>Gunneridae</taxon>
        <taxon>Pentapetalae</taxon>
        <taxon>asterids</taxon>
        <taxon>Ericales</taxon>
        <taxon>Ericaceae</taxon>
        <taxon>Ericoideae</taxon>
        <taxon>Rhodoreae</taxon>
        <taxon>Rhododendron</taxon>
    </lineage>
</organism>
<protein>
    <submittedName>
        <fullName evidence="1">Uncharacterized protein</fullName>
    </submittedName>
</protein>
<comment type="caution">
    <text evidence="1">The sequence shown here is derived from an EMBL/GenBank/DDBJ whole genome shotgun (WGS) entry which is preliminary data.</text>
</comment>
<reference evidence="1" key="1">
    <citation type="submission" date="2022-02" db="EMBL/GenBank/DDBJ databases">
        <title>Plant Genome Project.</title>
        <authorList>
            <person name="Zhang R.-G."/>
        </authorList>
    </citation>
    <scope>NUCLEOTIDE SEQUENCE</scope>
    <source>
        <strain evidence="1">AT1</strain>
    </source>
</reference>
<accession>A0ACC0LVJ8</accession>
<gene>
    <name evidence="1" type="ORF">RHMOL_Rhmol11G0212100</name>
</gene>